<comment type="caution">
    <text evidence="1">The sequence shown here is derived from an EMBL/GenBank/DDBJ whole genome shotgun (WGS) entry which is preliminary data.</text>
</comment>
<reference evidence="1" key="1">
    <citation type="submission" date="2022-10" db="EMBL/GenBank/DDBJ databases">
        <title>Streptomyces beihaiensis sp. nov., a chitin degrading actinobacterium, isolated from shrimp pond soil.</title>
        <authorList>
            <person name="Xie J."/>
            <person name="Shen N."/>
        </authorList>
    </citation>
    <scope>NUCLEOTIDE SEQUENCE</scope>
    <source>
        <strain evidence="1">GXMU-J5</strain>
    </source>
</reference>
<organism evidence="1 2">
    <name type="scientific">Streptomyces beihaiensis</name>
    <dbReference type="NCBI Taxonomy" id="2984495"/>
    <lineage>
        <taxon>Bacteria</taxon>
        <taxon>Bacillati</taxon>
        <taxon>Actinomycetota</taxon>
        <taxon>Actinomycetes</taxon>
        <taxon>Kitasatosporales</taxon>
        <taxon>Streptomycetaceae</taxon>
        <taxon>Streptomyces</taxon>
    </lineage>
</organism>
<protein>
    <submittedName>
        <fullName evidence="1">Uncharacterized protein</fullName>
    </submittedName>
</protein>
<dbReference type="RefSeq" id="WP_266605774.1">
    <property type="nucleotide sequence ID" value="NZ_JAPHNL010000335.1"/>
</dbReference>
<proteinExistence type="predicted"/>
<gene>
    <name evidence="1" type="ORF">OFY01_31540</name>
</gene>
<accession>A0ABT3U4F8</accession>
<sequence>MTSASRVPELIDAFMTALTAAAGLNGVQIVDGPLVATSSASEFVFVGYDGDPQGEFMTAQTTQEWAGLGARAKTEDITLTGAVLVQQGATDVKPCRDRTFAVFAEVEAVVRADPALGLPTPTVCSISEHTLHTEQTDRGIQGRLPFTLTCSTRI</sequence>
<evidence type="ECO:0000313" key="1">
    <source>
        <dbReference type="EMBL" id="MCX3064206.1"/>
    </source>
</evidence>
<evidence type="ECO:0000313" key="2">
    <source>
        <dbReference type="Proteomes" id="UP001163064"/>
    </source>
</evidence>
<dbReference type="Proteomes" id="UP001163064">
    <property type="component" value="Unassembled WGS sequence"/>
</dbReference>
<name>A0ABT3U4F8_9ACTN</name>
<keyword evidence="2" id="KW-1185">Reference proteome</keyword>
<dbReference type="EMBL" id="JAPHNL010000335">
    <property type="protein sequence ID" value="MCX3064206.1"/>
    <property type="molecule type" value="Genomic_DNA"/>
</dbReference>